<dbReference type="Gene3D" id="3.90.228.10">
    <property type="match status" value="1"/>
</dbReference>
<dbReference type="OMA" id="YAWYGDS"/>
<keyword evidence="2" id="KW-0217">Developmental protein</keyword>
<evidence type="ECO:0000259" key="7">
    <source>
        <dbReference type="PROSITE" id="PS51879"/>
    </source>
</evidence>
<evidence type="ECO:0000256" key="5">
    <source>
        <dbReference type="SAM" id="Phobius"/>
    </source>
</evidence>
<evidence type="ECO:0000256" key="4">
    <source>
        <dbReference type="ARBA" id="ARBA00023242"/>
    </source>
</evidence>
<dbReference type="Pfam" id="PF00644">
    <property type="entry name" value="PARP"/>
    <property type="match status" value="1"/>
</dbReference>
<dbReference type="GO" id="GO:0005634">
    <property type="term" value="C:nucleus"/>
    <property type="evidence" value="ECO:0007669"/>
    <property type="project" value="UniProtKB-SubCell"/>
</dbReference>
<proteinExistence type="predicted"/>
<evidence type="ECO:0000259" key="6">
    <source>
        <dbReference type="PROSITE" id="PS51059"/>
    </source>
</evidence>
<dbReference type="InterPro" id="IPR022003">
    <property type="entry name" value="RST"/>
</dbReference>
<name>A0A4Y7KIP3_PAPSO</name>
<dbReference type="PROSITE" id="PS51879">
    <property type="entry name" value="RST"/>
    <property type="match status" value="1"/>
</dbReference>
<keyword evidence="5" id="KW-0812">Transmembrane</keyword>
<accession>A0A4Y7KIP3</accession>
<evidence type="ECO:0000313" key="8">
    <source>
        <dbReference type="EMBL" id="RZC72041.1"/>
    </source>
</evidence>
<dbReference type="InterPro" id="IPR044964">
    <property type="entry name" value="RCD1/SRO1-5"/>
</dbReference>
<gene>
    <name evidence="8" type="ORF">C5167_035192</name>
</gene>
<dbReference type="InterPro" id="IPR012317">
    <property type="entry name" value="Poly(ADP-ribose)pol_cat_dom"/>
</dbReference>
<dbReference type="SUPFAM" id="SSF56399">
    <property type="entry name" value="ADP-ribosylation"/>
    <property type="match status" value="1"/>
</dbReference>
<reference evidence="8 9" key="1">
    <citation type="journal article" date="2018" name="Science">
        <title>The opium poppy genome and morphinan production.</title>
        <authorList>
            <person name="Guo L."/>
            <person name="Winzer T."/>
            <person name="Yang X."/>
            <person name="Li Y."/>
            <person name="Ning Z."/>
            <person name="He Z."/>
            <person name="Teodor R."/>
            <person name="Lu Y."/>
            <person name="Bowser T.A."/>
            <person name="Graham I.A."/>
            <person name="Ye K."/>
        </authorList>
    </citation>
    <scope>NUCLEOTIDE SEQUENCE [LARGE SCALE GENOMIC DNA]</scope>
    <source>
        <strain evidence="9">cv. HN1</strain>
        <tissue evidence="8">Leaves</tissue>
    </source>
</reference>
<dbReference type="EMBL" id="CM010721">
    <property type="protein sequence ID" value="RZC72041.1"/>
    <property type="molecule type" value="Genomic_DNA"/>
</dbReference>
<protein>
    <submittedName>
        <fullName evidence="8">Uncharacterized protein</fullName>
    </submittedName>
</protein>
<dbReference type="Gramene" id="RZC72041">
    <property type="protein sequence ID" value="RZC72041"/>
    <property type="gene ID" value="C5167_035192"/>
</dbReference>
<dbReference type="Proteomes" id="UP000316621">
    <property type="component" value="Chromosome 7"/>
</dbReference>
<keyword evidence="5" id="KW-1133">Transmembrane helix</keyword>
<dbReference type="GO" id="GO:0003950">
    <property type="term" value="F:NAD+ poly-ADP-ribosyltransferase activity"/>
    <property type="evidence" value="ECO:0007669"/>
    <property type="project" value="InterPro"/>
</dbReference>
<keyword evidence="3" id="KW-0346">Stress response</keyword>
<organism evidence="8 9">
    <name type="scientific">Papaver somniferum</name>
    <name type="common">Opium poppy</name>
    <dbReference type="NCBI Taxonomy" id="3469"/>
    <lineage>
        <taxon>Eukaryota</taxon>
        <taxon>Viridiplantae</taxon>
        <taxon>Streptophyta</taxon>
        <taxon>Embryophyta</taxon>
        <taxon>Tracheophyta</taxon>
        <taxon>Spermatophyta</taxon>
        <taxon>Magnoliopsida</taxon>
        <taxon>Ranunculales</taxon>
        <taxon>Papaveraceae</taxon>
        <taxon>Papaveroideae</taxon>
        <taxon>Papaver</taxon>
    </lineage>
</organism>
<keyword evidence="5" id="KW-0472">Membrane</keyword>
<comment type="subcellular location">
    <subcellularLocation>
        <location evidence="1">Nucleus</location>
    </subcellularLocation>
</comment>
<feature type="transmembrane region" description="Helical" evidence="5">
    <location>
        <begin position="327"/>
        <end position="347"/>
    </location>
</feature>
<sequence length="356" mass="39652">MNPNSVFNSLSGEQVLSESDCESTITSENSTITTSSANFFNSDDLILLDETDSEFLAIKKKFLSNLGALANSVNDFTIHKNSFQSFMGQVKIQSFKLFSLATAKKKNPSSSSGNVQYAWFGSTKHGVEQIISHGFSQFDCSDDPDKKYGSGVYLLPEKYPLGSVALANRKDENGFKHVVLCRVVLGNMEEIRSGSQQFCPSSVEFDSGADNLLCPKKYIVWSTSMNFQILPEYVVSFKAPDSLDVPASAAARPTSPWMSFTSLIRELSKHLTPLQMALIKKQYKDFKERKITRQDMIQVVRRTAGDGMLSGAIKSFYRGMVCLVMRLMFYFIVVYISSNYICCLQLVGSGRLSSMM</sequence>
<feature type="domain" description="RST" evidence="7">
    <location>
        <begin position="251"/>
        <end position="322"/>
    </location>
</feature>
<dbReference type="PANTHER" id="PTHR32263:SF12">
    <property type="entry name" value="INACTIVE POLY [ADP-RIBOSE] POLYMERASE SRO4-RELATED"/>
    <property type="match status" value="1"/>
</dbReference>
<evidence type="ECO:0000313" key="9">
    <source>
        <dbReference type="Proteomes" id="UP000316621"/>
    </source>
</evidence>
<keyword evidence="9" id="KW-1185">Reference proteome</keyword>
<dbReference type="PROSITE" id="PS51059">
    <property type="entry name" value="PARP_CATALYTIC"/>
    <property type="match status" value="1"/>
</dbReference>
<evidence type="ECO:0000256" key="1">
    <source>
        <dbReference type="ARBA" id="ARBA00004123"/>
    </source>
</evidence>
<keyword evidence="4" id="KW-0539">Nucleus</keyword>
<dbReference type="PANTHER" id="PTHR32263">
    <property type="entry name" value="INACTIVE POLY [ADP-RIBOSE] POLYMERASE SRO4-RELATED"/>
    <property type="match status" value="1"/>
</dbReference>
<dbReference type="Pfam" id="PF12174">
    <property type="entry name" value="RST"/>
    <property type="match status" value="1"/>
</dbReference>
<evidence type="ECO:0000256" key="2">
    <source>
        <dbReference type="ARBA" id="ARBA00022473"/>
    </source>
</evidence>
<dbReference type="AlphaFoldDB" id="A0A4Y7KIP3"/>
<evidence type="ECO:0000256" key="3">
    <source>
        <dbReference type="ARBA" id="ARBA00023016"/>
    </source>
</evidence>
<feature type="domain" description="PARP catalytic" evidence="6">
    <location>
        <begin position="31"/>
        <end position="258"/>
    </location>
</feature>